<evidence type="ECO:0000313" key="3">
    <source>
        <dbReference type="Proteomes" id="UP000886523"/>
    </source>
</evidence>
<feature type="transmembrane region" description="Helical" evidence="1">
    <location>
        <begin position="54"/>
        <end position="73"/>
    </location>
</feature>
<dbReference type="OrthoDB" id="391988at2759"/>
<evidence type="ECO:0000313" key="2">
    <source>
        <dbReference type="EMBL" id="KAF9520371.1"/>
    </source>
</evidence>
<proteinExistence type="predicted"/>
<organism evidence="2 3">
    <name type="scientific">Hydnum rufescens UP504</name>
    <dbReference type="NCBI Taxonomy" id="1448309"/>
    <lineage>
        <taxon>Eukaryota</taxon>
        <taxon>Fungi</taxon>
        <taxon>Dikarya</taxon>
        <taxon>Basidiomycota</taxon>
        <taxon>Agaricomycotina</taxon>
        <taxon>Agaricomycetes</taxon>
        <taxon>Cantharellales</taxon>
        <taxon>Hydnaceae</taxon>
        <taxon>Hydnum</taxon>
    </lineage>
</organism>
<reference evidence="2" key="1">
    <citation type="journal article" date="2020" name="Nat. Commun.">
        <title>Large-scale genome sequencing of mycorrhizal fungi provides insights into the early evolution of symbiotic traits.</title>
        <authorList>
            <person name="Miyauchi S."/>
            <person name="Kiss E."/>
            <person name="Kuo A."/>
            <person name="Drula E."/>
            <person name="Kohler A."/>
            <person name="Sanchez-Garcia M."/>
            <person name="Morin E."/>
            <person name="Andreopoulos B."/>
            <person name="Barry K.W."/>
            <person name="Bonito G."/>
            <person name="Buee M."/>
            <person name="Carver A."/>
            <person name="Chen C."/>
            <person name="Cichocki N."/>
            <person name="Clum A."/>
            <person name="Culley D."/>
            <person name="Crous P.W."/>
            <person name="Fauchery L."/>
            <person name="Girlanda M."/>
            <person name="Hayes R.D."/>
            <person name="Keri Z."/>
            <person name="LaButti K."/>
            <person name="Lipzen A."/>
            <person name="Lombard V."/>
            <person name="Magnuson J."/>
            <person name="Maillard F."/>
            <person name="Murat C."/>
            <person name="Nolan M."/>
            <person name="Ohm R.A."/>
            <person name="Pangilinan J."/>
            <person name="Pereira M.F."/>
            <person name="Perotto S."/>
            <person name="Peter M."/>
            <person name="Pfister S."/>
            <person name="Riley R."/>
            <person name="Sitrit Y."/>
            <person name="Stielow J.B."/>
            <person name="Szollosi G."/>
            <person name="Zifcakova L."/>
            <person name="Stursova M."/>
            <person name="Spatafora J.W."/>
            <person name="Tedersoo L."/>
            <person name="Vaario L.M."/>
            <person name="Yamada A."/>
            <person name="Yan M."/>
            <person name="Wang P."/>
            <person name="Xu J."/>
            <person name="Bruns T."/>
            <person name="Baldrian P."/>
            <person name="Vilgalys R."/>
            <person name="Dunand C."/>
            <person name="Henrissat B."/>
            <person name="Grigoriev I.V."/>
            <person name="Hibbett D."/>
            <person name="Nagy L.G."/>
            <person name="Martin F.M."/>
        </authorList>
    </citation>
    <scope>NUCLEOTIDE SEQUENCE</scope>
    <source>
        <strain evidence="2">UP504</strain>
    </source>
</reference>
<gene>
    <name evidence="2" type="ORF">BS47DRAFT_1446745</name>
</gene>
<keyword evidence="3" id="KW-1185">Reference proteome</keyword>
<evidence type="ECO:0000256" key="1">
    <source>
        <dbReference type="SAM" id="Phobius"/>
    </source>
</evidence>
<accession>A0A9P6DZB6</accession>
<comment type="caution">
    <text evidence="2">The sequence shown here is derived from an EMBL/GenBank/DDBJ whole genome shotgun (WGS) entry which is preliminary data.</text>
</comment>
<dbReference type="EMBL" id="MU128912">
    <property type="protein sequence ID" value="KAF9520371.1"/>
    <property type="molecule type" value="Genomic_DNA"/>
</dbReference>
<dbReference type="Proteomes" id="UP000886523">
    <property type="component" value="Unassembled WGS sequence"/>
</dbReference>
<dbReference type="AlphaFoldDB" id="A0A9P6DZB6"/>
<keyword evidence="1" id="KW-0472">Membrane</keyword>
<sequence>MIWNHLSVDTTFMIMAPAAAMGKAPPPSASIVLPVATTVALASSADGSPKILRYLMGYVIGMIIVVSCIFASVKVPWNGSECGLDRISPATVSLVLRSIHGVRAASMSRSNRMPTPPSLKSKRAIGRISELVKAEQCKELHAAAILVASRTLGEEEVDVFGYDLIVCISCTITCTTLDTLDNFGTGVVLNRKYDLNEYNGPPVKLDSQGEVWTSQNRAKNRGNPTMALSPSANATAPSVWHKSMVSCGSVFRVADPRIGSDPDPSSGTRPFWGDNLDHITFHSGLSRRQYPEIIADPIGGGKILRCIMQISNSGVKSNGLWTPRETLTEYRQLVVKTRWIREHDEGGIEASQGGELGLID</sequence>
<name>A0A9P6DZB6_9AGAM</name>
<keyword evidence="1" id="KW-1133">Transmembrane helix</keyword>
<protein>
    <submittedName>
        <fullName evidence="2">Uncharacterized protein</fullName>
    </submittedName>
</protein>
<keyword evidence="1" id="KW-0812">Transmembrane</keyword>